<dbReference type="KEGG" id="mac:MA_2970"/>
<name>Q8TLR1_METAC</name>
<accession>Q8TLR1</accession>
<evidence type="ECO:0000313" key="2">
    <source>
        <dbReference type="Proteomes" id="UP000002487"/>
    </source>
</evidence>
<evidence type="ECO:0000313" key="1">
    <source>
        <dbReference type="EMBL" id="AAM06343.1"/>
    </source>
</evidence>
<sequence>MRRDLARTIPARAKGIANDVKNRLPIPNQKERARNTLISPKKRLKTPLISEFPLILSPPVTNVVFNLQI</sequence>
<proteinExistence type="predicted"/>
<dbReference type="EMBL" id="AE010299">
    <property type="protein sequence ID" value="AAM06343.1"/>
    <property type="molecule type" value="Genomic_DNA"/>
</dbReference>
<dbReference type="EnsemblBacteria" id="AAM06343">
    <property type="protein sequence ID" value="AAM06343"/>
    <property type="gene ID" value="MA_2970"/>
</dbReference>
<organism evidence="1 2">
    <name type="scientific">Methanosarcina acetivorans (strain ATCC 35395 / DSM 2834 / JCM 12185 / C2A)</name>
    <dbReference type="NCBI Taxonomy" id="188937"/>
    <lineage>
        <taxon>Archaea</taxon>
        <taxon>Methanobacteriati</taxon>
        <taxon>Methanobacteriota</taxon>
        <taxon>Stenosarchaea group</taxon>
        <taxon>Methanomicrobia</taxon>
        <taxon>Methanosarcinales</taxon>
        <taxon>Methanosarcinaceae</taxon>
        <taxon>Methanosarcina</taxon>
    </lineage>
</organism>
<dbReference type="Proteomes" id="UP000002487">
    <property type="component" value="Chromosome"/>
</dbReference>
<dbReference type="InParanoid" id="Q8TLR1"/>
<dbReference type="HOGENOM" id="CLU_2766150_0_0_2"/>
<keyword evidence="2" id="KW-1185">Reference proteome</keyword>
<gene>
    <name evidence="1" type="ordered locus">MA_2970</name>
</gene>
<reference evidence="1 2" key="1">
    <citation type="journal article" date="2002" name="Genome Res.">
        <title>The genome of Methanosarcina acetivorans reveals extensive metabolic and physiological diversity.</title>
        <authorList>
            <person name="Galagan J.E."/>
            <person name="Nusbaum C."/>
            <person name="Roy A."/>
            <person name="Endrizzi M.G."/>
            <person name="Macdonald P."/>
            <person name="FitzHugh W."/>
            <person name="Calvo S."/>
            <person name="Engels R."/>
            <person name="Smirnov S."/>
            <person name="Atnoor D."/>
            <person name="Brown A."/>
            <person name="Allen N."/>
            <person name="Naylor J."/>
            <person name="Stange-Thomann N."/>
            <person name="DeArellano K."/>
            <person name="Johnson R."/>
            <person name="Linton L."/>
            <person name="McEwan P."/>
            <person name="McKernan K."/>
            <person name="Talamas J."/>
            <person name="Tirrell A."/>
            <person name="Ye W."/>
            <person name="Zimmer A."/>
            <person name="Barber R.D."/>
            <person name="Cann I."/>
            <person name="Graham D.E."/>
            <person name="Grahame D.A."/>
            <person name="Guss A."/>
            <person name="Hedderich R."/>
            <person name="Ingram-Smith C."/>
            <person name="Kuettner C.H."/>
            <person name="Krzycki J.A."/>
            <person name="Leigh J.A."/>
            <person name="Li W."/>
            <person name="Liu J."/>
            <person name="Mukhopadhyay B."/>
            <person name="Reeve J.N."/>
            <person name="Smith K."/>
            <person name="Springer T.A."/>
            <person name="Umayam L.A."/>
            <person name="White O."/>
            <person name="White R.H."/>
            <person name="de Macario E.C."/>
            <person name="Ferry J.G."/>
            <person name="Jarrell K.F."/>
            <person name="Jing H."/>
            <person name="Macario A.J.L."/>
            <person name="Paulsen I."/>
            <person name="Pritchett M."/>
            <person name="Sowers K.R."/>
            <person name="Swanson R.V."/>
            <person name="Zinder S.H."/>
            <person name="Lander E."/>
            <person name="Metcalf W.W."/>
            <person name="Birren B."/>
        </authorList>
    </citation>
    <scope>NUCLEOTIDE SEQUENCE [LARGE SCALE GENOMIC DNA]</scope>
    <source>
        <strain evidence="2">ATCC 35395 / DSM 2834 / JCM 12185 / C2A</strain>
    </source>
</reference>
<protein>
    <submittedName>
        <fullName evidence="1">Uncharacterized protein</fullName>
    </submittedName>
</protein>
<dbReference type="AlphaFoldDB" id="Q8TLR1"/>